<dbReference type="EMBL" id="JAIWYP010000008">
    <property type="protein sequence ID" value="KAH3790480.1"/>
    <property type="molecule type" value="Genomic_DNA"/>
</dbReference>
<proteinExistence type="predicted"/>
<reference evidence="1" key="2">
    <citation type="submission" date="2020-11" db="EMBL/GenBank/DDBJ databases">
        <authorList>
            <person name="McCartney M.A."/>
            <person name="Auch B."/>
            <person name="Kono T."/>
            <person name="Mallez S."/>
            <person name="Becker A."/>
            <person name="Gohl D.M."/>
            <person name="Silverstein K.A.T."/>
            <person name="Koren S."/>
            <person name="Bechman K.B."/>
            <person name="Herman A."/>
            <person name="Abrahante J.E."/>
            <person name="Garbe J."/>
        </authorList>
    </citation>
    <scope>NUCLEOTIDE SEQUENCE</scope>
    <source>
        <strain evidence="1">Duluth1</strain>
        <tissue evidence="1">Whole animal</tissue>
    </source>
</reference>
<gene>
    <name evidence="1" type="ORF">DPMN_168682</name>
</gene>
<name>A0A9D4F148_DREPO</name>
<comment type="caution">
    <text evidence="1">The sequence shown here is derived from an EMBL/GenBank/DDBJ whole genome shotgun (WGS) entry which is preliminary data.</text>
</comment>
<evidence type="ECO:0000313" key="1">
    <source>
        <dbReference type="EMBL" id="KAH3790480.1"/>
    </source>
</evidence>
<organism evidence="1 2">
    <name type="scientific">Dreissena polymorpha</name>
    <name type="common">Zebra mussel</name>
    <name type="synonym">Mytilus polymorpha</name>
    <dbReference type="NCBI Taxonomy" id="45954"/>
    <lineage>
        <taxon>Eukaryota</taxon>
        <taxon>Metazoa</taxon>
        <taxon>Spiralia</taxon>
        <taxon>Lophotrochozoa</taxon>
        <taxon>Mollusca</taxon>
        <taxon>Bivalvia</taxon>
        <taxon>Autobranchia</taxon>
        <taxon>Heteroconchia</taxon>
        <taxon>Euheterodonta</taxon>
        <taxon>Imparidentia</taxon>
        <taxon>Neoheterodontei</taxon>
        <taxon>Myida</taxon>
        <taxon>Dreissenoidea</taxon>
        <taxon>Dreissenidae</taxon>
        <taxon>Dreissena</taxon>
    </lineage>
</organism>
<dbReference type="AlphaFoldDB" id="A0A9D4F148"/>
<evidence type="ECO:0000313" key="2">
    <source>
        <dbReference type="Proteomes" id="UP000828390"/>
    </source>
</evidence>
<accession>A0A9D4F148</accession>
<sequence>MAFRKAIPMKAFNPSRLTELPVDPNMCTVINESLLGYKASLATSTDKAALASIHVSSYNDAEAFTTNVVDLLYSISQIHNF</sequence>
<keyword evidence="2" id="KW-1185">Reference proteome</keyword>
<dbReference type="Proteomes" id="UP000828390">
    <property type="component" value="Unassembled WGS sequence"/>
</dbReference>
<protein>
    <submittedName>
        <fullName evidence="1">Uncharacterized protein</fullName>
    </submittedName>
</protein>
<reference evidence="1" key="1">
    <citation type="journal article" date="2019" name="bioRxiv">
        <title>The Genome of the Zebra Mussel, Dreissena polymorpha: A Resource for Invasive Species Research.</title>
        <authorList>
            <person name="McCartney M.A."/>
            <person name="Auch B."/>
            <person name="Kono T."/>
            <person name="Mallez S."/>
            <person name="Zhang Y."/>
            <person name="Obille A."/>
            <person name="Becker A."/>
            <person name="Abrahante J.E."/>
            <person name="Garbe J."/>
            <person name="Badalamenti J.P."/>
            <person name="Herman A."/>
            <person name="Mangelson H."/>
            <person name="Liachko I."/>
            <person name="Sullivan S."/>
            <person name="Sone E.D."/>
            <person name="Koren S."/>
            <person name="Silverstein K.A.T."/>
            <person name="Beckman K.B."/>
            <person name="Gohl D.M."/>
        </authorList>
    </citation>
    <scope>NUCLEOTIDE SEQUENCE</scope>
    <source>
        <strain evidence="1">Duluth1</strain>
        <tissue evidence="1">Whole animal</tissue>
    </source>
</reference>